<reference evidence="1" key="1">
    <citation type="journal article" date="2015" name="Nature">
        <title>Complex archaea that bridge the gap between prokaryotes and eukaryotes.</title>
        <authorList>
            <person name="Spang A."/>
            <person name="Saw J.H."/>
            <person name="Jorgensen S.L."/>
            <person name="Zaremba-Niedzwiedzka K."/>
            <person name="Martijn J."/>
            <person name="Lind A.E."/>
            <person name="van Eijk R."/>
            <person name="Schleper C."/>
            <person name="Guy L."/>
            <person name="Ettema T.J."/>
        </authorList>
    </citation>
    <scope>NUCLEOTIDE SEQUENCE</scope>
</reference>
<dbReference type="AlphaFoldDB" id="A0A0F9L9N3"/>
<gene>
    <name evidence="1" type="ORF">LCGC14_1302960</name>
</gene>
<accession>A0A0F9L9N3</accession>
<evidence type="ECO:0000313" key="1">
    <source>
        <dbReference type="EMBL" id="KKM84071.1"/>
    </source>
</evidence>
<dbReference type="EMBL" id="LAZR01007620">
    <property type="protein sequence ID" value="KKM84071.1"/>
    <property type="molecule type" value="Genomic_DNA"/>
</dbReference>
<proteinExistence type="predicted"/>
<organism evidence="1">
    <name type="scientific">marine sediment metagenome</name>
    <dbReference type="NCBI Taxonomy" id="412755"/>
    <lineage>
        <taxon>unclassified sequences</taxon>
        <taxon>metagenomes</taxon>
        <taxon>ecological metagenomes</taxon>
    </lineage>
</organism>
<sequence length="334" mass="38300">MECIINLESLGTETRKKPVFYASHDLVVYKEGRHIELANCAGEVLAQVPCPPNARQYEYLDLDDALVFIFGGKDLILFDKSGEAPLSYRIETDRWGKVITKLYPSHHKNAVVFGTKVQDRVQFINFNFVNQERISQSTSWKVNGIDDVVVKNGTLYSILDSSFLVSCRIETCETLWTRFEYSLIKPKIIPYNRGLLYTCQNVLKFSRGETSDLTKIPMIQISNLIGVQDDHLFLTSNQSKNICAYNLKDKKLIWEIVGQSPILETLLVKGQKLYDIDLVLLARMKDDLSILNLTEGRSSHYFKLPGAYRMRQTADHVLVHKYNQHTDMIPGIRK</sequence>
<comment type="caution">
    <text evidence="1">The sequence shown here is derived from an EMBL/GenBank/DDBJ whole genome shotgun (WGS) entry which is preliminary data.</text>
</comment>
<dbReference type="SUPFAM" id="SSF50998">
    <property type="entry name" value="Quinoprotein alcohol dehydrogenase-like"/>
    <property type="match status" value="1"/>
</dbReference>
<protein>
    <submittedName>
        <fullName evidence="1">Uncharacterized protein</fullName>
    </submittedName>
</protein>
<name>A0A0F9L9N3_9ZZZZ</name>
<dbReference type="InterPro" id="IPR011047">
    <property type="entry name" value="Quinoprotein_ADH-like_sf"/>
</dbReference>